<dbReference type="EMBL" id="VTPC01003465">
    <property type="protein sequence ID" value="KAF2898480.1"/>
    <property type="molecule type" value="Genomic_DNA"/>
</dbReference>
<feature type="compositionally biased region" description="Basic residues" evidence="1">
    <location>
        <begin position="57"/>
        <end position="85"/>
    </location>
</feature>
<gene>
    <name evidence="2" type="ORF">ILUMI_07693</name>
</gene>
<dbReference type="AlphaFoldDB" id="A0A8K0DCY1"/>
<feature type="compositionally biased region" description="Basic residues" evidence="1">
    <location>
        <begin position="128"/>
        <end position="152"/>
    </location>
</feature>
<comment type="caution">
    <text evidence="2">The sequence shown here is derived from an EMBL/GenBank/DDBJ whole genome shotgun (WGS) entry which is preliminary data.</text>
</comment>
<reference evidence="2" key="1">
    <citation type="submission" date="2019-08" db="EMBL/GenBank/DDBJ databases">
        <title>The genome of the North American firefly Photinus pyralis.</title>
        <authorList>
            <consortium name="Photinus pyralis genome working group"/>
            <person name="Fallon T.R."/>
            <person name="Sander Lower S.E."/>
            <person name="Weng J.-K."/>
        </authorList>
    </citation>
    <scope>NUCLEOTIDE SEQUENCE</scope>
    <source>
        <strain evidence="2">TRF0915ILg1</strain>
        <tissue evidence="2">Whole body</tissue>
    </source>
</reference>
<evidence type="ECO:0000256" key="1">
    <source>
        <dbReference type="SAM" id="MobiDB-lite"/>
    </source>
</evidence>
<feature type="region of interest" description="Disordered" evidence="1">
    <location>
        <begin position="54"/>
        <end position="112"/>
    </location>
</feature>
<keyword evidence="3" id="KW-1185">Reference proteome</keyword>
<feature type="region of interest" description="Disordered" evidence="1">
    <location>
        <begin position="17"/>
        <end position="41"/>
    </location>
</feature>
<sequence length="204" mass="23009">MALRDRSLGAICSVSDTDIIHPNPQTEANQQNAGKSPGKILDVINPVHFTSPENIAKKKTHCIKKQQNQKKKKPQKISKVKKISRKALTYSSSSDEQELNVEYQESGDLEESSETECVGCGEHKKKTHCLKKQQHQKKKKPQKISKVKKISRKALTYSSSSDEQELNVEYRESGDSEESSETECVGCREQYNLTHSKVDEPSHP</sequence>
<evidence type="ECO:0000313" key="2">
    <source>
        <dbReference type="EMBL" id="KAF2898480.1"/>
    </source>
</evidence>
<evidence type="ECO:0000313" key="3">
    <source>
        <dbReference type="Proteomes" id="UP000801492"/>
    </source>
</evidence>
<proteinExistence type="predicted"/>
<feature type="region of interest" description="Disordered" evidence="1">
    <location>
        <begin position="128"/>
        <end position="185"/>
    </location>
</feature>
<dbReference type="Proteomes" id="UP000801492">
    <property type="component" value="Unassembled WGS sequence"/>
</dbReference>
<protein>
    <submittedName>
        <fullName evidence="2">Uncharacterized protein</fullName>
    </submittedName>
</protein>
<organism evidence="2 3">
    <name type="scientific">Ignelater luminosus</name>
    <name type="common">Cucubano</name>
    <name type="synonym">Pyrophorus luminosus</name>
    <dbReference type="NCBI Taxonomy" id="2038154"/>
    <lineage>
        <taxon>Eukaryota</taxon>
        <taxon>Metazoa</taxon>
        <taxon>Ecdysozoa</taxon>
        <taxon>Arthropoda</taxon>
        <taxon>Hexapoda</taxon>
        <taxon>Insecta</taxon>
        <taxon>Pterygota</taxon>
        <taxon>Neoptera</taxon>
        <taxon>Endopterygota</taxon>
        <taxon>Coleoptera</taxon>
        <taxon>Polyphaga</taxon>
        <taxon>Elateriformia</taxon>
        <taxon>Elateroidea</taxon>
        <taxon>Elateridae</taxon>
        <taxon>Agrypninae</taxon>
        <taxon>Pyrophorini</taxon>
        <taxon>Ignelater</taxon>
    </lineage>
</organism>
<name>A0A8K0DCY1_IGNLU</name>
<feature type="compositionally biased region" description="Polar residues" evidence="1">
    <location>
        <begin position="23"/>
        <end position="34"/>
    </location>
</feature>
<accession>A0A8K0DCY1</accession>
<feature type="compositionally biased region" description="Acidic residues" evidence="1">
    <location>
        <begin position="95"/>
        <end position="112"/>
    </location>
</feature>